<dbReference type="SUPFAM" id="SSF49899">
    <property type="entry name" value="Concanavalin A-like lectins/glucanases"/>
    <property type="match status" value="1"/>
</dbReference>
<feature type="chain" id="PRO_5047398278" description="PKD domain-containing protein" evidence="3">
    <location>
        <begin position="25"/>
        <end position="967"/>
    </location>
</feature>
<keyword evidence="1 3" id="KW-0732">Signal</keyword>
<dbReference type="InterPro" id="IPR032979">
    <property type="entry name" value="ENGase"/>
</dbReference>
<evidence type="ECO:0000256" key="3">
    <source>
        <dbReference type="SAM" id="SignalP"/>
    </source>
</evidence>
<dbReference type="EMBL" id="BAABGZ010000080">
    <property type="protein sequence ID" value="GAA4369223.1"/>
    <property type="molecule type" value="Genomic_DNA"/>
</dbReference>
<dbReference type="PANTHER" id="PTHR13246:SF1">
    <property type="entry name" value="CYTOSOLIC ENDO-BETA-N-ACETYLGLUCOSAMINIDASE"/>
    <property type="match status" value="1"/>
</dbReference>
<dbReference type="InterPro" id="IPR017853">
    <property type="entry name" value="GH"/>
</dbReference>
<feature type="domain" description="PKD" evidence="4">
    <location>
        <begin position="567"/>
        <end position="652"/>
    </location>
</feature>
<keyword evidence="2" id="KW-1015">Disulfide bond</keyword>
<sequence>MIHRYFRACLLLLACCLTLPAAQAQIDPAAQYTKLSVAQLMAWTPAGPTAVPANVSRVPLATRQNALAAQLNPAQSFSHKVNYIPDGMANFAGYLNERSIFNLYNFTHWQYVDVLTWFDGPVGIPTRPWVETAHRNGVKVIGTIFTSATDVAALVQQDAAGNYIGAQKLVDVASYYGFDGWFFNEESNVSTATATQLINLLKQLQTIKPAGMEIHWYDAMLPNGRVSYQNALNANNQQLLQDGSARVSDAMFTNYFWSGPTNINTSVATATALGRSPFEVYKGADLWPGRSNQSLFANSAWIDNYFTGGSPAQPKVSLGLFAANLTYNGGFNTFSSDPTAYASFYQTEQRIFAGNDLDITTPDASGWKGLGHYVPVRSAVNTLPFETDFSVGQGKVFANNGVLVSRSWTHMARQAMLPSWQWAKTGSAAISAGFDFDDAFYGGNSIKLAGSLSGSDNATVKLYQTKLPVAANTTIELTYKASQPGFTATRLALYFSDDLANPVLVDIGSQGQPAGQWHTQSIGLGTQQGRELAIIGLVASSGTPVASYRFNLGRLRVANGSAAPTAAPRVSFGASDTVVVTNQAVTFTNFSRNAAGYTWTFTGGSPATSNAVHPVVSYAAPGLYPVKLRAQNAFGRDSLTRTGYVRVVPAAVPGSNTSLLFDGVGKYVDAGSINLGGGGLSFECWVKPASFKAGSPYISSLVGMEDGSNTAMLRLGDASLAADQLQFVLNVNGAARRLPSVGRLPLGAWSHVAATFDGTAMRIYINGTLDASLNVSGSVIASGPVALGRNYANSRILDGALDEVRIWKRGLTAAEIAANACSVSPSAANLEAYWKLNEATGSVANDLTGNGHTGTLINMRPSDWSADVPTQCAQISAALPGRAAGLRLYALGNPVAGSQAVVEVHGAQGQPTLLQLYNTVGALVYEQRLTPGRSAEQLALPLPQGAGLYVLRVSTASGSASLKLLKQ</sequence>
<dbReference type="InterPro" id="IPR035986">
    <property type="entry name" value="PKD_dom_sf"/>
</dbReference>
<dbReference type="InterPro" id="IPR000601">
    <property type="entry name" value="PKD_dom"/>
</dbReference>
<dbReference type="Proteomes" id="UP001501153">
    <property type="component" value="Unassembled WGS sequence"/>
</dbReference>
<protein>
    <recommendedName>
        <fullName evidence="4">PKD domain-containing protein</fullName>
    </recommendedName>
</protein>
<feature type="signal peptide" evidence="3">
    <location>
        <begin position="1"/>
        <end position="24"/>
    </location>
</feature>
<dbReference type="InterPro" id="IPR006558">
    <property type="entry name" value="LamG-like"/>
</dbReference>
<gene>
    <name evidence="5" type="ORF">GCM10023185_42680</name>
</gene>
<dbReference type="Gene3D" id="2.60.40.10">
    <property type="entry name" value="Immunoglobulins"/>
    <property type="match status" value="1"/>
</dbReference>
<dbReference type="SUPFAM" id="SSF51445">
    <property type="entry name" value="(Trans)glycosidases"/>
    <property type="match status" value="1"/>
</dbReference>
<evidence type="ECO:0000313" key="5">
    <source>
        <dbReference type="EMBL" id="GAA4369223.1"/>
    </source>
</evidence>
<reference evidence="6" key="1">
    <citation type="journal article" date="2019" name="Int. J. Syst. Evol. Microbiol.">
        <title>The Global Catalogue of Microorganisms (GCM) 10K type strain sequencing project: providing services to taxonomists for standard genome sequencing and annotation.</title>
        <authorList>
            <consortium name="The Broad Institute Genomics Platform"/>
            <consortium name="The Broad Institute Genome Sequencing Center for Infectious Disease"/>
            <person name="Wu L."/>
            <person name="Ma J."/>
        </authorList>
    </citation>
    <scope>NUCLEOTIDE SEQUENCE [LARGE SCALE GENOMIC DNA]</scope>
    <source>
        <strain evidence="6">JCM 17923</strain>
    </source>
</reference>
<dbReference type="RefSeq" id="WP_345238190.1">
    <property type="nucleotide sequence ID" value="NZ_BAABGZ010000080.1"/>
</dbReference>
<name>A0ABP8IRR4_9BACT</name>
<dbReference type="InterPro" id="IPR022409">
    <property type="entry name" value="PKD/Chitinase_dom"/>
</dbReference>
<dbReference type="Gene3D" id="2.60.120.260">
    <property type="entry name" value="Galactose-binding domain-like"/>
    <property type="match status" value="1"/>
</dbReference>
<dbReference type="InterPro" id="IPR013783">
    <property type="entry name" value="Ig-like_fold"/>
</dbReference>
<proteinExistence type="predicted"/>
<dbReference type="InterPro" id="IPR005201">
    <property type="entry name" value="TIM_ENGase"/>
</dbReference>
<dbReference type="InterPro" id="IPR013320">
    <property type="entry name" value="ConA-like_dom_sf"/>
</dbReference>
<comment type="caution">
    <text evidence="5">The sequence shown here is derived from an EMBL/GenBank/DDBJ whole genome shotgun (WGS) entry which is preliminary data.</text>
</comment>
<dbReference type="SMART" id="SM00560">
    <property type="entry name" value="LamGL"/>
    <property type="match status" value="1"/>
</dbReference>
<dbReference type="InterPro" id="IPR026444">
    <property type="entry name" value="Secre_tail"/>
</dbReference>
<evidence type="ECO:0000313" key="6">
    <source>
        <dbReference type="Proteomes" id="UP001501153"/>
    </source>
</evidence>
<dbReference type="PANTHER" id="PTHR13246">
    <property type="entry name" value="ENDO BETA N-ACETYLGLUCOSAMINIDASE"/>
    <property type="match status" value="1"/>
</dbReference>
<evidence type="ECO:0000256" key="1">
    <source>
        <dbReference type="ARBA" id="ARBA00022729"/>
    </source>
</evidence>
<evidence type="ECO:0000256" key="2">
    <source>
        <dbReference type="ARBA" id="ARBA00023157"/>
    </source>
</evidence>
<organism evidence="5 6">
    <name type="scientific">Hymenobacter saemangeumensis</name>
    <dbReference type="NCBI Taxonomy" id="1084522"/>
    <lineage>
        <taxon>Bacteria</taxon>
        <taxon>Pseudomonadati</taxon>
        <taxon>Bacteroidota</taxon>
        <taxon>Cytophagia</taxon>
        <taxon>Cytophagales</taxon>
        <taxon>Hymenobacteraceae</taxon>
        <taxon>Hymenobacter</taxon>
    </lineage>
</organism>
<dbReference type="PROSITE" id="PS50093">
    <property type="entry name" value="PKD"/>
    <property type="match status" value="1"/>
</dbReference>
<dbReference type="NCBIfam" id="TIGR04183">
    <property type="entry name" value="Por_Secre_tail"/>
    <property type="match status" value="1"/>
</dbReference>
<dbReference type="Pfam" id="PF00801">
    <property type="entry name" value="PKD"/>
    <property type="match status" value="1"/>
</dbReference>
<dbReference type="SUPFAM" id="SSF49299">
    <property type="entry name" value="PKD domain"/>
    <property type="match status" value="1"/>
</dbReference>
<keyword evidence="6" id="KW-1185">Reference proteome</keyword>
<dbReference type="Pfam" id="PF13385">
    <property type="entry name" value="Laminin_G_3"/>
    <property type="match status" value="1"/>
</dbReference>
<dbReference type="Gene3D" id="3.20.20.80">
    <property type="entry name" value="Glycosidases"/>
    <property type="match status" value="1"/>
</dbReference>
<evidence type="ECO:0000259" key="4">
    <source>
        <dbReference type="PROSITE" id="PS50093"/>
    </source>
</evidence>
<dbReference type="CDD" id="cd00146">
    <property type="entry name" value="PKD"/>
    <property type="match status" value="1"/>
</dbReference>
<dbReference type="SMART" id="SM00089">
    <property type="entry name" value="PKD"/>
    <property type="match status" value="1"/>
</dbReference>
<dbReference type="Pfam" id="PF03644">
    <property type="entry name" value="Glyco_hydro_85"/>
    <property type="match status" value="1"/>
</dbReference>
<dbReference type="Gene3D" id="2.60.120.200">
    <property type="match status" value="1"/>
</dbReference>
<accession>A0ABP8IRR4</accession>